<feature type="transmembrane region" description="Helical" evidence="10">
    <location>
        <begin position="376"/>
        <end position="393"/>
    </location>
</feature>
<evidence type="ECO:0000256" key="1">
    <source>
        <dbReference type="ARBA" id="ARBA00004651"/>
    </source>
</evidence>
<dbReference type="GO" id="GO:0008360">
    <property type="term" value="P:regulation of cell shape"/>
    <property type="evidence" value="ECO:0007669"/>
    <property type="project" value="UniProtKB-KW"/>
</dbReference>
<evidence type="ECO:0000256" key="6">
    <source>
        <dbReference type="ARBA" id="ARBA00022989"/>
    </source>
</evidence>
<dbReference type="EMBL" id="CP036276">
    <property type="protein sequence ID" value="QDU43959.1"/>
    <property type="molecule type" value="Genomic_DNA"/>
</dbReference>
<evidence type="ECO:0000256" key="2">
    <source>
        <dbReference type="ARBA" id="ARBA00022475"/>
    </source>
</evidence>
<feature type="transmembrane region" description="Helical" evidence="10">
    <location>
        <begin position="465"/>
        <end position="494"/>
    </location>
</feature>
<organism evidence="11 12">
    <name type="scientific">Symmachiella dynata</name>
    <dbReference type="NCBI Taxonomy" id="2527995"/>
    <lineage>
        <taxon>Bacteria</taxon>
        <taxon>Pseudomonadati</taxon>
        <taxon>Planctomycetota</taxon>
        <taxon>Planctomycetia</taxon>
        <taxon>Planctomycetales</taxon>
        <taxon>Planctomycetaceae</taxon>
        <taxon>Symmachiella</taxon>
    </lineage>
</organism>
<comment type="subcellular location">
    <subcellularLocation>
        <location evidence="1">Cell membrane</location>
        <topology evidence="1">Multi-pass membrane protein</topology>
    </subcellularLocation>
</comment>
<evidence type="ECO:0000256" key="7">
    <source>
        <dbReference type="ARBA" id="ARBA00023136"/>
    </source>
</evidence>
<dbReference type="InterPro" id="IPR051050">
    <property type="entry name" value="Lipid_II_flippase_MurJ/MviN"/>
</dbReference>
<keyword evidence="3 10" id="KW-0812">Transmembrane</keyword>
<feature type="transmembrane region" description="Helical" evidence="10">
    <location>
        <begin position="305"/>
        <end position="325"/>
    </location>
</feature>
<comment type="function">
    <text evidence="8">Involved in peptidoglycan biosynthesis. Transports lipid-linked peptidoglycan precursors from the inner to the outer leaflet of the cytoplasmic membrane.</text>
</comment>
<keyword evidence="12" id="KW-1185">Reference proteome</keyword>
<keyword evidence="5" id="KW-0573">Peptidoglycan synthesis</keyword>
<evidence type="ECO:0000256" key="3">
    <source>
        <dbReference type="ARBA" id="ARBA00022692"/>
    </source>
</evidence>
<feature type="transmembrane region" description="Helical" evidence="10">
    <location>
        <begin position="441"/>
        <end position="459"/>
    </location>
</feature>
<evidence type="ECO:0000256" key="4">
    <source>
        <dbReference type="ARBA" id="ARBA00022960"/>
    </source>
</evidence>
<keyword evidence="7 10" id="KW-0472">Membrane</keyword>
<gene>
    <name evidence="11" type="primary">murJ_2</name>
    <name evidence="11" type="ORF">Mal52_24370</name>
</gene>
<evidence type="ECO:0000313" key="11">
    <source>
        <dbReference type="EMBL" id="QDU43959.1"/>
    </source>
</evidence>
<keyword evidence="2" id="KW-1003">Cell membrane</keyword>
<name>A0A517ZNB0_9PLAN</name>
<feature type="transmembrane region" description="Helical" evidence="10">
    <location>
        <begin position="53"/>
        <end position="72"/>
    </location>
</feature>
<reference evidence="11 12" key="1">
    <citation type="submission" date="2019-02" db="EMBL/GenBank/DDBJ databases">
        <title>Deep-cultivation of Planctomycetes and their phenomic and genomic characterization uncovers novel biology.</title>
        <authorList>
            <person name="Wiegand S."/>
            <person name="Jogler M."/>
            <person name="Boedeker C."/>
            <person name="Pinto D."/>
            <person name="Vollmers J."/>
            <person name="Rivas-Marin E."/>
            <person name="Kohn T."/>
            <person name="Peeters S.H."/>
            <person name="Heuer A."/>
            <person name="Rast P."/>
            <person name="Oberbeckmann S."/>
            <person name="Bunk B."/>
            <person name="Jeske O."/>
            <person name="Meyerdierks A."/>
            <person name="Storesund J.E."/>
            <person name="Kallscheuer N."/>
            <person name="Luecker S."/>
            <person name="Lage O.M."/>
            <person name="Pohl T."/>
            <person name="Merkel B.J."/>
            <person name="Hornburger P."/>
            <person name="Mueller R.-W."/>
            <person name="Bruemmer F."/>
            <person name="Labrenz M."/>
            <person name="Spormann A.M."/>
            <person name="Op den Camp H."/>
            <person name="Overmann J."/>
            <person name="Amann R."/>
            <person name="Jetten M.S.M."/>
            <person name="Mascher T."/>
            <person name="Medema M.H."/>
            <person name="Devos D.P."/>
            <person name="Kaster A.-K."/>
            <person name="Ovreas L."/>
            <person name="Rohde M."/>
            <person name="Galperin M.Y."/>
            <person name="Jogler C."/>
        </authorList>
    </citation>
    <scope>NUCLEOTIDE SEQUENCE [LARGE SCALE GENOMIC DNA]</scope>
    <source>
        <strain evidence="11 12">Mal52</strain>
    </source>
</reference>
<feature type="transmembrane region" description="Helical" evidence="10">
    <location>
        <begin position="345"/>
        <end position="369"/>
    </location>
</feature>
<feature type="transmembrane region" description="Helical" evidence="10">
    <location>
        <begin position="399"/>
        <end position="421"/>
    </location>
</feature>
<dbReference type="PANTHER" id="PTHR47019:SF1">
    <property type="entry name" value="LIPID II FLIPPASE MURJ"/>
    <property type="match status" value="1"/>
</dbReference>
<accession>A0A517ZNB0</accession>
<feature type="transmembrane region" description="Helical" evidence="10">
    <location>
        <begin position="185"/>
        <end position="208"/>
    </location>
</feature>
<keyword evidence="6 10" id="KW-1133">Transmembrane helix</keyword>
<dbReference type="GO" id="GO:0015648">
    <property type="term" value="F:lipid-linked peptidoglycan transporter activity"/>
    <property type="evidence" value="ECO:0007669"/>
    <property type="project" value="TreeGrafter"/>
</dbReference>
<dbReference type="InterPro" id="IPR004268">
    <property type="entry name" value="MurJ"/>
</dbReference>
<feature type="transmembrane region" description="Helical" evidence="10">
    <location>
        <begin position="12"/>
        <end position="33"/>
    </location>
</feature>
<dbReference type="PANTHER" id="PTHR47019">
    <property type="entry name" value="LIPID II FLIPPASE MURJ"/>
    <property type="match status" value="1"/>
</dbReference>
<evidence type="ECO:0000256" key="10">
    <source>
        <dbReference type="SAM" id="Phobius"/>
    </source>
</evidence>
<feature type="transmembrane region" description="Helical" evidence="10">
    <location>
        <begin position="84"/>
        <end position="110"/>
    </location>
</feature>
<evidence type="ECO:0000313" key="12">
    <source>
        <dbReference type="Proteomes" id="UP000319383"/>
    </source>
</evidence>
<comment type="similarity">
    <text evidence="9">Belongs to the MurJ/MviN family.</text>
</comment>
<evidence type="ECO:0000256" key="5">
    <source>
        <dbReference type="ARBA" id="ARBA00022984"/>
    </source>
</evidence>
<dbReference type="GO" id="GO:0009252">
    <property type="term" value="P:peptidoglycan biosynthetic process"/>
    <property type="evidence" value="ECO:0007669"/>
    <property type="project" value="UniProtKB-KW"/>
</dbReference>
<proteinExistence type="inferred from homology"/>
<feature type="transmembrane region" description="Helical" evidence="10">
    <location>
        <begin position="158"/>
        <end position="179"/>
    </location>
</feature>
<evidence type="ECO:0000256" key="8">
    <source>
        <dbReference type="ARBA" id="ARBA00060041"/>
    </source>
</evidence>
<sequence length="511" mass="55234">MAGRQSSLKSVFLLSAGSFGHLVLQFVLLKILADLYGTGEQKAAYSAARAIPLVISTILIGTLNFAFVPIFVERRERLGRRAAWETAGSVVGLMLLVTISFAIFASLAAHPLIARLNPNFSGEQLELTVGLFRIVVWLTVTNGMIGVLQALHQCHHRFLLPALSPILGSGIAVLSTWLLHEKLGIAATAYGVLIGAILGAAIQLPLFLRHARMRLGTDAGLSRILHMMAPLVAGAAYYKLDPLVDRYLLQPTSIPLLDYSWAITSAMLILTSSGLSVVVFPVIAQHSSSGNRAGLKDELAYAMRFLAFVLTPVVVGLLFFSTPVIKDLFQGGEFTPADTEMVSRLVKIYTLVMIAGSFGEMLSRVFYVLNDTWTPVRISVVGFTLGAITKFLVAPQWGVIGIVSATSAYYLFNASSMLWLLRKRIQGVGFGGVLRMVRDSMFGAVVAIAVAYCVILLGFRLSSIVAALAAAAAYGGVMYGIRNEFAVMFVTYLVGLRDRIRQNGDHSNADQ</sequence>
<dbReference type="Proteomes" id="UP000319383">
    <property type="component" value="Chromosome"/>
</dbReference>
<dbReference type="GO" id="GO:0034204">
    <property type="term" value="P:lipid translocation"/>
    <property type="evidence" value="ECO:0007669"/>
    <property type="project" value="TreeGrafter"/>
</dbReference>
<feature type="transmembrane region" description="Helical" evidence="10">
    <location>
        <begin position="220"/>
        <end position="240"/>
    </location>
</feature>
<dbReference type="AlphaFoldDB" id="A0A517ZNB0"/>
<keyword evidence="4" id="KW-0133">Cell shape</keyword>
<dbReference type="Pfam" id="PF03023">
    <property type="entry name" value="MurJ"/>
    <property type="match status" value="1"/>
</dbReference>
<feature type="transmembrane region" description="Helical" evidence="10">
    <location>
        <begin position="260"/>
        <end position="284"/>
    </location>
</feature>
<evidence type="ECO:0000256" key="9">
    <source>
        <dbReference type="ARBA" id="ARBA00061532"/>
    </source>
</evidence>
<feature type="transmembrane region" description="Helical" evidence="10">
    <location>
        <begin position="130"/>
        <end position="151"/>
    </location>
</feature>
<dbReference type="GO" id="GO:0005886">
    <property type="term" value="C:plasma membrane"/>
    <property type="evidence" value="ECO:0007669"/>
    <property type="project" value="UniProtKB-SubCell"/>
</dbReference>
<protein>
    <submittedName>
        <fullName evidence="11">Lipid II flippase MurJ</fullName>
    </submittedName>
</protein>
<dbReference type="KEGG" id="sdyn:Mal52_24370"/>